<dbReference type="AlphaFoldDB" id="A0A314KWK3"/>
<dbReference type="Proteomes" id="UP000187609">
    <property type="component" value="Unassembled WGS sequence"/>
</dbReference>
<keyword evidence="2" id="KW-1185">Reference proteome</keyword>
<proteinExistence type="predicted"/>
<comment type="caution">
    <text evidence="1">The sequence shown here is derived from an EMBL/GenBank/DDBJ whole genome shotgun (WGS) entry which is preliminary data.</text>
</comment>
<name>A0A314KWK3_NICAT</name>
<sequence length="266" mass="28888">MMQGRTGKEIVTVDTNNVQQGTGVAHQINDNLGKEIVPATGNDQQDNGNSRREIVPAGAITTQQIQTASKFVALEVQNGDDENNNQLVVVEESTEVRSLVPNPTTTRNLNPAVDVFTPKSNRIEGSKKRITTNPAGNGNITADDVQKETTAAWVNRTSIGNILKQTSHTKKYHLKQLILMQQLGYSRRMKDYNLVEVSYRLLPPAKPNIASGKHLGDKAMITYVIVAKAVDIVNKDGTVKPSGGVKDSHNVEVGLIKNSNPSGIET</sequence>
<protein>
    <submittedName>
        <fullName evidence="1">Uncharacterized protein</fullName>
    </submittedName>
</protein>
<organism evidence="1 2">
    <name type="scientific">Nicotiana attenuata</name>
    <name type="common">Coyote tobacco</name>
    <dbReference type="NCBI Taxonomy" id="49451"/>
    <lineage>
        <taxon>Eukaryota</taxon>
        <taxon>Viridiplantae</taxon>
        <taxon>Streptophyta</taxon>
        <taxon>Embryophyta</taxon>
        <taxon>Tracheophyta</taxon>
        <taxon>Spermatophyta</taxon>
        <taxon>Magnoliopsida</taxon>
        <taxon>eudicotyledons</taxon>
        <taxon>Gunneridae</taxon>
        <taxon>Pentapetalae</taxon>
        <taxon>asterids</taxon>
        <taxon>lamiids</taxon>
        <taxon>Solanales</taxon>
        <taxon>Solanaceae</taxon>
        <taxon>Nicotianoideae</taxon>
        <taxon>Nicotianeae</taxon>
        <taxon>Nicotiana</taxon>
    </lineage>
</organism>
<evidence type="ECO:0000313" key="1">
    <source>
        <dbReference type="EMBL" id="OIT33632.1"/>
    </source>
</evidence>
<evidence type="ECO:0000313" key="2">
    <source>
        <dbReference type="Proteomes" id="UP000187609"/>
    </source>
</evidence>
<reference evidence="1" key="1">
    <citation type="submission" date="2016-11" db="EMBL/GenBank/DDBJ databases">
        <title>The genome of Nicotiana attenuata.</title>
        <authorList>
            <person name="Xu S."/>
            <person name="Brockmoeller T."/>
            <person name="Gaquerel E."/>
            <person name="Navarro A."/>
            <person name="Kuhl H."/>
            <person name="Gase K."/>
            <person name="Ling Z."/>
            <person name="Zhou W."/>
            <person name="Kreitzer C."/>
            <person name="Stanke M."/>
            <person name="Tang H."/>
            <person name="Lyons E."/>
            <person name="Pandey P."/>
            <person name="Pandey S.P."/>
            <person name="Timmermann B."/>
            <person name="Baldwin I.T."/>
        </authorList>
    </citation>
    <scope>NUCLEOTIDE SEQUENCE [LARGE SCALE GENOMIC DNA]</scope>
    <source>
        <strain evidence="1">UT</strain>
    </source>
</reference>
<accession>A0A314KWK3</accession>
<dbReference type="Gramene" id="OIT33632">
    <property type="protein sequence ID" value="OIT33632"/>
    <property type="gene ID" value="A4A49_27898"/>
</dbReference>
<dbReference type="EMBL" id="MJEQ01000846">
    <property type="protein sequence ID" value="OIT33632.1"/>
    <property type="molecule type" value="Genomic_DNA"/>
</dbReference>
<gene>
    <name evidence="1" type="ORF">A4A49_27898</name>
</gene>